<feature type="domain" description="Beta-galactosidase trimerisation" evidence="8">
    <location>
        <begin position="402"/>
        <end position="616"/>
    </location>
</feature>
<dbReference type="InterPro" id="IPR013780">
    <property type="entry name" value="Glyco_hydro_b"/>
</dbReference>
<dbReference type="SUPFAM" id="SSF52317">
    <property type="entry name" value="Class I glutamine amidotransferase-like"/>
    <property type="match status" value="1"/>
</dbReference>
<gene>
    <name evidence="10" type="ORF">QFZ46_002786</name>
</gene>
<dbReference type="InterPro" id="IPR013529">
    <property type="entry name" value="Glyco_hydro_42_N"/>
</dbReference>
<keyword evidence="11" id="KW-1185">Reference proteome</keyword>
<evidence type="ECO:0000256" key="4">
    <source>
        <dbReference type="ARBA" id="ARBA00022801"/>
    </source>
</evidence>
<comment type="similarity">
    <text evidence="2 6">Belongs to the glycosyl hydrolase 42 family.</text>
</comment>
<dbReference type="PIRSF" id="PIRSF001084">
    <property type="entry name" value="B-galactosidase"/>
    <property type="match status" value="1"/>
</dbReference>
<feature type="domain" description="Beta-galactosidase C-terminal" evidence="9">
    <location>
        <begin position="629"/>
        <end position="680"/>
    </location>
</feature>
<evidence type="ECO:0000256" key="6">
    <source>
        <dbReference type="PIRNR" id="PIRNR001084"/>
    </source>
</evidence>
<proteinExistence type="inferred from homology"/>
<dbReference type="EC" id="3.2.1.23" evidence="3 6"/>
<dbReference type="RefSeq" id="WP_307362555.1">
    <property type="nucleotide sequence ID" value="NZ_JAUSXK010000001.1"/>
</dbReference>
<evidence type="ECO:0000256" key="5">
    <source>
        <dbReference type="ARBA" id="ARBA00023295"/>
    </source>
</evidence>
<evidence type="ECO:0000313" key="11">
    <source>
        <dbReference type="Proteomes" id="UP001239085"/>
    </source>
</evidence>
<dbReference type="InterPro" id="IPR013739">
    <property type="entry name" value="Beta_galactosidase_C"/>
</dbReference>
<accession>A0ABU0PBB8</accession>
<feature type="domain" description="Glycoside hydrolase family 42 N-terminal" evidence="7">
    <location>
        <begin position="25"/>
        <end position="391"/>
    </location>
</feature>
<dbReference type="Gene3D" id="3.20.20.80">
    <property type="entry name" value="Glycosidases"/>
    <property type="match status" value="1"/>
</dbReference>
<protein>
    <recommendedName>
        <fullName evidence="3 6">Beta-galactosidase</fullName>
        <shortName evidence="6">Beta-gal</shortName>
        <ecNumber evidence="3 6">3.2.1.23</ecNumber>
    </recommendedName>
</protein>
<dbReference type="Pfam" id="PF02449">
    <property type="entry name" value="Glyco_hydro_42"/>
    <property type="match status" value="1"/>
</dbReference>
<keyword evidence="4 6" id="KW-0378">Hydrolase</keyword>
<dbReference type="Pfam" id="PF08533">
    <property type="entry name" value="Glyco_hydro_42C"/>
    <property type="match status" value="1"/>
</dbReference>
<reference evidence="10 11" key="1">
    <citation type="submission" date="2023-07" db="EMBL/GenBank/DDBJ databases">
        <title>Comparative genomics of wheat-associated soil bacteria to identify genetic determinants of phenazine resistance.</title>
        <authorList>
            <person name="Mouncey N."/>
        </authorList>
    </citation>
    <scope>NUCLEOTIDE SEQUENCE [LARGE SCALE GENOMIC DNA]</scope>
    <source>
        <strain evidence="10 11">W2I7</strain>
    </source>
</reference>
<keyword evidence="5 6" id="KW-0326">Glycosidase</keyword>
<dbReference type="PANTHER" id="PTHR36447:SF1">
    <property type="entry name" value="BETA-GALACTOSIDASE GANA"/>
    <property type="match status" value="1"/>
</dbReference>
<dbReference type="InterPro" id="IPR017853">
    <property type="entry name" value="GH"/>
</dbReference>
<evidence type="ECO:0000256" key="3">
    <source>
        <dbReference type="ARBA" id="ARBA00012756"/>
    </source>
</evidence>
<comment type="catalytic activity">
    <reaction evidence="1 6">
        <text>Hydrolysis of terminal non-reducing beta-D-galactose residues in beta-D-galactosides.</text>
        <dbReference type="EC" id="3.2.1.23"/>
    </reaction>
</comment>
<evidence type="ECO:0000256" key="2">
    <source>
        <dbReference type="ARBA" id="ARBA00005940"/>
    </source>
</evidence>
<evidence type="ECO:0000259" key="7">
    <source>
        <dbReference type="Pfam" id="PF02449"/>
    </source>
</evidence>
<dbReference type="InterPro" id="IPR003476">
    <property type="entry name" value="Glyco_hydro_42"/>
</dbReference>
<evidence type="ECO:0000313" key="10">
    <source>
        <dbReference type="EMBL" id="MDQ0644626.1"/>
    </source>
</evidence>
<evidence type="ECO:0000256" key="1">
    <source>
        <dbReference type="ARBA" id="ARBA00001412"/>
    </source>
</evidence>
<dbReference type="InterPro" id="IPR029062">
    <property type="entry name" value="Class_I_gatase-like"/>
</dbReference>
<dbReference type="SUPFAM" id="SSF51445">
    <property type="entry name" value="(Trans)glycosidases"/>
    <property type="match status" value="1"/>
</dbReference>
<dbReference type="Pfam" id="PF08532">
    <property type="entry name" value="Glyco_hydro_42M"/>
    <property type="match status" value="1"/>
</dbReference>
<dbReference type="Gene3D" id="3.40.50.880">
    <property type="match status" value="1"/>
</dbReference>
<dbReference type="InterPro" id="IPR013738">
    <property type="entry name" value="Beta_galactosidase_Trimer"/>
</dbReference>
<dbReference type="PANTHER" id="PTHR36447">
    <property type="entry name" value="BETA-GALACTOSIDASE GANA"/>
    <property type="match status" value="1"/>
</dbReference>
<name>A0ABU0PBB8_9MICO</name>
<dbReference type="CDD" id="cd03143">
    <property type="entry name" value="A4_beta-galactosidase_middle_domain"/>
    <property type="match status" value="1"/>
</dbReference>
<evidence type="ECO:0000259" key="9">
    <source>
        <dbReference type="Pfam" id="PF08533"/>
    </source>
</evidence>
<organism evidence="10 11">
    <name type="scientific">Microbacterium murale</name>
    <dbReference type="NCBI Taxonomy" id="1081040"/>
    <lineage>
        <taxon>Bacteria</taxon>
        <taxon>Bacillati</taxon>
        <taxon>Actinomycetota</taxon>
        <taxon>Actinomycetes</taxon>
        <taxon>Micrococcales</taxon>
        <taxon>Microbacteriaceae</taxon>
        <taxon>Microbacterium</taxon>
    </lineage>
</organism>
<dbReference type="GO" id="GO:0004565">
    <property type="term" value="F:beta-galactosidase activity"/>
    <property type="evidence" value="ECO:0007669"/>
    <property type="project" value="UniProtKB-EC"/>
</dbReference>
<dbReference type="Gene3D" id="2.60.40.1180">
    <property type="entry name" value="Golgi alpha-mannosidase II"/>
    <property type="match status" value="1"/>
</dbReference>
<dbReference type="Proteomes" id="UP001239085">
    <property type="component" value="Unassembled WGS sequence"/>
</dbReference>
<sequence length="686" mass="75047">MSSTTTARRAFDELTADRGILFGGDYNPEQWEREVWREDVALMQQAGVNFVTVGVFSWALIEPTPGAREFGWLDEVLDLLHDAGISVDLATPTASPPPWLGIRHPDTLPVDRDGVRLVAGSRNQFSPSSTVYREHALAITRDLAARYAAHPAVRMWHVGNEYGQIDHGEEAAREFRAWLRARYATIDALNTAWGTAFWSQRYAEFEEILPPRRMPYLVNPTQSLDFRRFTSDQMLVCYRELRDAIRDAGALQPITTNFMGFFAHVDYRSWADDVDVIADDQYPDPASAESPVETALIQDLMRSLGDGRSWMLMEQAISATSWRPRNLPKTPQRARRDSLQAVARGADGICYFQWRQARAGAERFHSAMLPHAGADSEVFRGVMRQGEELRRLSSVLGARVGASVAVLFDWASWWAGEEPARPTERLDTMEQTTRWYRQLWRRGVAADVVGAASDLDGYDVVLVPHAYILRPETAEALRRAAERGAHIVVGPFSGVADENAQVLQGRAPVLLRDLVGVSGEEWGGMPDEPTALIGSGTAGGEWTDATASVHTAGILAERLRAEGAEVLLSYADGDLTGLPAVTRNRVGEGAAWYLGTVVSDSALSLVIGGALAATGVEGVLGGSAELPEGLEAVRRGEVLFLLNHSAASIDVPVPSGLVDLLTEEKTGSVVALAAGDVRALSERHDR</sequence>
<evidence type="ECO:0000259" key="8">
    <source>
        <dbReference type="Pfam" id="PF08532"/>
    </source>
</evidence>
<dbReference type="EMBL" id="JAUSXK010000001">
    <property type="protein sequence ID" value="MDQ0644626.1"/>
    <property type="molecule type" value="Genomic_DNA"/>
</dbReference>
<comment type="caution">
    <text evidence="10">The sequence shown here is derived from an EMBL/GenBank/DDBJ whole genome shotgun (WGS) entry which is preliminary data.</text>
</comment>